<evidence type="ECO:0000313" key="2">
    <source>
        <dbReference type="EMBL" id="GGG99139.1"/>
    </source>
</evidence>
<keyword evidence="3" id="KW-1185">Reference proteome</keyword>
<evidence type="ECO:0000256" key="1">
    <source>
        <dbReference type="SAM" id="Phobius"/>
    </source>
</evidence>
<evidence type="ECO:0000313" key="3">
    <source>
        <dbReference type="Proteomes" id="UP000596938"/>
    </source>
</evidence>
<accession>A0ABQ1XPA2</accession>
<gene>
    <name evidence="2" type="ORF">GCM10011577_23360</name>
</gene>
<reference evidence="3" key="1">
    <citation type="journal article" date="2019" name="Int. J. Syst. Evol. Microbiol.">
        <title>The Global Catalogue of Microorganisms (GCM) 10K type strain sequencing project: providing services to taxonomists for standard genome sequencing and annotation.</title>
        <authorList>
            <consortium name="The Broad Institute Genomics Platform"/>
            <consortium name="The Broad Institute Genome Sequencing Center for Infectious Disease"/>
            <person name="Wu L."/>
            <person name="Ma J."/>
        </authorList>
    </citation>
    <scope>NUCLEOTIDE SEQUENCE [LARGE SCALE GENOMIC DNA]</scope>
    <source>
        <strain evidence="3">CGMCC 1.1927</strain>
    </source>
</reference>
<keyword evidence="1" id="KW-1133">Transmembrane helix</keyword>
<feature type="transmembrane region" description="Helical" evidence="1">
    <location>
        <begin position="6"/>
        <end position="26"/>
    </location>
</feature>
<keyword evidence="1" id="KW-0812">Transmembrane</keyword>
<organism evidence="2 3">
    <name type="scientific">Pseudarthrobacter polychromogenes</name>
    <dbReference type="NCBI Taxonomy" id="1676"/>
    <lineage>
        <taxon>Bacteria</taxon>
        <taxon>Bacillati</taxon>
        <taxon>Actinomycetota</taxon>
        <taxon>Actinomycetes</taxon>
        <taxon>Micrococcales</taxon>
        <taxon>Micrococcaceae</taxon>
        <taxon>Pseudarthrobacter</taxon>
    </lineage>
</organism>
<keyword evidence="1" id="KW-0472">Membrane</keyword>
<sequence length="71" mass="7694">MIDVLIDLAGLLAAAALLFTLVALEVRRTQPDTGQPARPRILGRAVGTRVVAAMWVTYLILFLPRVLGLLI</sequence>
<feature type="transmembrane region" description="Helical" evidence="1">
    <location>
        <begin position="46"/>
        <end position="67"/>
    </location>
</feature>
<proteinExistence type="predicted"/>
<protein>
    <submittedName>
        <fullName evidence="2">Uncharacterized protein</fullName>
    </submittedName>
</protein>
<dbReference type="Proteomes" id="UP000596938">
    <property type="component" value="Unassembled WGS sequence"/>
</dbReference>
<dbReference type="EMBL" id="BMKU01000006">
    <property type="protein sequence ID" value="GGG99139.1"/>
    <property type="molecule type" value="Genomic_DNA"/>
</dbReference>
<name>A0ABQ1XPA2_9MICC</name>
<comment type="caution">
    <text evidence="2">The sequence shown here is derived from an EMBL/GenBank/DDBJ whole genome shotgun (WGS) entry which is preliminary data.</text>
</comment>